<proteinExistence type="predicted"/>
<organism evidence="1 2">
    <name type="scientific">Aspergillus taichungensis</name>
    <dbReference type="NCBI Taxonomy" id="482145"/>
    <lineage>
        <taxon>Eukaryota</taxon>
        <taxon>Fungi</taxon>
        <taxon>Dikarya</taxon>
        <taxon>Ascomycota</taxon>
        <taxon>Pezizomycotina</taxon>
        <taxon>Eurotiomycetes</taxon>
        <taxon>Eurotiomycetidae</taxon>
        <taxon>Eurotiales</taxon>
        <taxon>Aspergillaceae</taxon>
        <taxon>Aspergillus</taxon>
        <taxon>Aspergillus subgen. Circumdati</taxon>
    </lineage>
</organism>
<keyword evidence="2" id="KW-1185">Reference proteome</keyword>
<evidence type="ECO:0000313" key="1">
    <source>
        <dbReference type="EMBL" id="PLN83437.1"/>
    </source>
</evidence>
<sequence length="177" mass="19783">MPKTTPAGDPLQSGFALCPFSLFFFWTARRVGPKDRVARLHTCFPSGTHYSLSTLARQGPKTDRTSGVCAATAVNLAQKRACRRVFQAKSNHHVETTPSIINSIPPHCLIPFPDLIESPTERHVDVYFFLLFRFVPPFSQPTVQSVDNDDFHPYFLLLSGLTQPEHRPTGLKGKCSE</sequence>
<reference evidence="2" key="1">
    <citation type="submission" date="2017-12" db="EMBL/GenBank/DDBJ databases">
        <authorList>
            <consortium name="DOE Joint Genome Institute"/>
            <person name="Mondo S.J."/>
            <person name="Kjaerbolling I."/>
            <person name="Vesth T.C."/>
            <person name="Frisvad J.C."/>
            <person name="Nybo J.L."/>
            <person name="Theobald S."/>
            <person name="Kuo A."/>
            <person name="Bowyer P."/>
            <person name="Matsuda Y."/>
            <person name="Lyhne E.K."/>
            <person name="Kogle M.E."/>
            <person name="Clum A."/>
            <person name="Lipzen A."/>
            <person name="Salamov A."/>
            <person name="Ngan C.Y."/>
            <person name="Daum C."/>
            <person name="Chiniquy J."/>
            <person name="Barry K."/>
            <person name="LaButti K."/>
            <person name="Haridas S."/>
            <person name="Simmons B.A."/>
            <person name="Magnuson J.K."/>
            <person name="Mortensen U.H."/>
            <person name="Larsen T.O."/>
            <person name="Grigoriev I.V."/>
            <person name="Baker S.E."/>
            <person name="Andersen M.R."/>
            <person name="Nordberg H.P."/>
            <person name="Cantor M.N."/>
            <person name="Hua S.X."/>
        </authorList>
    </citation>
    <scope>NUCLEOTIDE SEQUENCE [LARGE SCALE GENOMIC DNA]</scope>
    <source>
        <strain evidence="2">IBT 19404</strain>
    </source>
</reference>
<accession>A0A2J5I116</accession>
<dbReference type="AlphaFoldDB" id="A0A2J5I116"/>
<gene>
    <name evidence="1" type="ORF">BDW42DRAFT_65871</name>
</gene>
<name>A0A2J5I116_9EURO</name>
<evidence type="ECO:0000313" key="2">
    <source>
        <dbReference type="Proteomes" id="UP000235023"/>
    </source>
</evidence>
<protein>
    <submittedName>
        <fullName evidence="1">Uncharacterized protein</fullName>
    </submittedName>
</protein>
<dbReference type="EMBL" id="KZ559519">
    <property type="protein sequence ID" value="PLN83437.1"/>
    <property type="molecule type" value="Genomic_DNA"/>
</dbReference>
<dbReference type="Proteomes" id="UP000235023">
    <property type="component" value="Unassembled WGS sequence"/>
</dbReference>